<dbReference type="CDD" id="cd00502">
    <property type="entry name" value="DHQase_I"/>
    <property type="match status" value="1"/>
</dbReference>
<keyword evidence="2 5" id="KW-0057">Aromatic amino acid biosynthesis</keyword>
<dbReference type="UniPathway" id="UPA00053">
    <property type="reaction ID" value="UER00086"/>
</dbReference>
<evidence type="ECO:0000256" key="4">
    <source>
        <dbReference type="ARBA" id="ARBA00023270"/>
    </source>
</evidence>
<name>A0A1N7JZF0_9BACI</name>
<comment type="function">
    <text evidence="5">Involved in the third step of the chorismate pathway, which leads to the biosynthesis of aromatic amino acids. Catalyzes the cis-dehydration of 3-dehydroquinate (DHQ) and introduces the first double bond of the aromatic ring to yield 3-dehydroshikimate.</text>
</comment>
<dbReference type="GO" id="GO:0003855">
    <property type="term" value="F:3-dehydroquinate dehydratase activity"/>
    <property type="evidence" value="ECO:0007669"/>
    <property type="project" value="UniProtKB-UniRule"/>
</dbReference>
<evidence type="ECO:0000313" key="7">
    <source>
        <dbReference type="Proteomes" id="UP000187608"/>
    </source>
</evidence>
<keyword evidence="5" id="KW-0028">Amino-acid biosynthesis</keyword>
<dbReference type="InterPro" id="IPR050146">
    <property type="entry name" value="Type-I_3-dehydroquinase"/>
</dbReference>
<proteinExistence type="inferred from homology"/>
<gene>
    <name evidence="5" type="primary">aroD</name>
    <name evidence="6" type="ORF">SAMN05421687_10876</name>
</gene>
<dbReference type="EC" id="4.2.1.10" evidence="5"/>
<feature type="binding site" evidence="5">
    <location>
        <position position="227"/>
    </location>
    <ligand>
        <name>3-dehydroquinate</name>
        <dbReference type="ChEBI" id="CHEBI:32364"/>
    </ligand>
</feature>
<comment type="subunit">
    <text evidence="5">Homodimer.</text>
</comment>
<feature type="binding site" evidence="5">
    <location>
        <position position="73"/>
    </location>
    <ligand>
        <name>3-dehydroquinate</name>
        <dbReference type="ChEBI" id="CHEBI:32364"/>
    </ligand>
</feature>
<dbReference type="NCBIfam" id="TIGR01093">
    <property type="entry name" value="aroD"/>
    <property type="match status" value="1"/>
</dbReference>
<dbReference type="Pfam" id="PF01487">
    <property type="entry name" value="DHquinase_I"/>
    <property type="match status" value="1"/>
</dbReference>
<dbReference type="OrthoDB" id="9813659at2"/>
<accession>A0A1N7JZF0</accession>
<evidence type="ECO:0000256" key="1">
    <source>
        <dbReference type="ARBA" id="ARBA00001864"/>
    </source>
</evidence>
<comment type="pathway">
    <text evidence="5">Metabolic intermediate biosynthesis; chorismate biosynthesis; chorismate from D-erythrose 4-phosphate and phosphoenolpyruvate: step 3/7.</text>
</comment>
<dbReference type="GO" id="GO:0009073">
    <property type="term" value="P:aromatic amino acid family biosynthetic process"/>
    <property type="evidence" value="ECO:0007669"/>
    <property type="project" value="UniProtKB-KW"/>
</dbReference>
<evidence type="ECO:0000256" key="5">
    <source>
        <dbReference type="HAMAP-Rule" id="MF_00214"/>
    </source>
</evidence>
<feature type="binding site" evidence="5">
    <location>
        <position position="204"/>
    </location>
    <ligand>
        <name>3-dehydroquinate</name>
        <dbReference type="ChEBI" id="CHEBI:32364"/>
    </ligand>
</feature>
<dbReference type="Proteomes" id="UP000187608">
    <property type="component" value="Unassembled WGS sequence"/>
</dbReference>
<dbReference type="STRING" id="570947.SAMN05421687_10876"/>
<keyword evidence="4 5" id="KW-0704">Schiff base</keyword>
<feature type="active site" description="Schiff-base intermediate with substrate" evidence="5">
    <location>
        <position position="162"/>
    </location>
</feature>
<dbReference type="HAMAP" id="MF_00214">
    <property type="entry name" value="AroD"/>
    <property type="match status" value="1"/>
</dbReference>
<dbReference type="InterPro" id="IPR001381">
    <property type="entry name" value="DHquinase_I"/>
</dbReference>
<feature type="binding site" evidence="5">
    <location>
        <begin position="37"/>
        <end position="39"/>
    </location>
    <ligand>
        <name>3-dehydroquinate</name>
        <dbReference type="ChEBI" id="CHEBI:32364"/>
    </ligand>
</feature>
<evidence type="ECO:0000256" key="3">
    <source>
        <dbReference type="ARBA" id="ARBA00023239"/>
    </source>
</evidence>
<dbReference type="GO" id="GO:0046279">
    <property type="term" value="P:3,4-dihydroxybenzoate biosynthetic process"/>
    <property type="evidence" value="ECO:0007669"/>
    <property type="project" value="TreeGrafter"/>
</dbReference>
<dbReference type="PANTHER" id="PTHR43699">
    <property type="entry name" value="3-DEHYDROQUINATE DEHYDRATASE"/>
    <property type="match status" value="1"/>
</dbReference>
<dbReference type="PANTHER" id="PTHR43699:SF1">
    <property type="entry name" value="3-DEHYDROQUINATE DEHYDRATASE"/>
    <property type="match status" value="1"/>
</dbReference>
<dbReference type="SUPFAM" id="SSF51569">
    <property type="entry name" value="Aldolase"/>
    <property type="match status" value="1"/>
</dbReference>
<comment type="similarity">
    <text evidence="5">Belongs to the type-I 3-dehydroquinase family.</text>
</comment>
<feature type="binding site" evidence="5">
    <location>
        <position position="223"/>
    </location>
    <ligand>
        <name>3-dehydroquinate</name>
        <dbReference type="ChEBI" id="CHEBI:32364"/>
    </ligand>
</feature>
<dbReference type="FunFam" id="3.20.20.70:FF:000047">
    <property type="entry name" value="3-dehydroquinate dehydratase"/>
    <property type="match status" value="1"/>
</dbReference>
<comment type="caution">
    <text evidence="5">Lacks conserved residue(s) required for the propagation of feature annotation.</text>
</comment>
<dbReference type="GO" id="GO:0009423">
    <property type="term" value="P:chorismate biosynthetic process"/>
    <property type="evidence" value="ECO:0007669"/>
    <property type="project" value="UniProtKB-UniRule"/>
</dbReference>
<dbReference type="Gene3D" id="3.20.20.70">
    <property type="entry name" value="Aldolase class I"/>
    <property type="match status" value="1"/>
</dbReference>
<comment type="catalytic activity">
    <reaction evidence="1 5">
        <text>3-dehydroquinate = 3-dehydroshikimate + H2O</text>
        <dbReference type="Rhea" id="RHEA:21096"/>
        <dbReference type="ChEBI" id="CHEBI:15377"/>
        <dbReference type="ChEBI" id="CHEBI:16630"/>
        <dbReference type="ChEBI" id="CHEBI:32364"/>
        <dbReference type="EC" id="4.2.1.10"/>
    </reaction>
</comment>
<dbReference type="InterPro" id="IPR013785">
    <property type="entry name" value="Aldolase_TIM"/>
</dbReference>
<reference evidence="7" key="1">
    <citation type="submission" date="2017-01" db="EMBL/GenBank/DDBJ databases">
        <authorList>
            <person name="Varghese N."/>
            <person name="Submissions S."/>
        </authorList>
    </citation>
    <scope>NUCLEOTIDE SEQUENCE [LARGE SCALE GENOMIC DNA]</scope>
    <source>
        <strain evidence="7">DSM 23127</strain>
    </source>
</reference>
<keyword evidence="3 5" id="KW-0456">Lyase</keyword>
<keyword evidence="7" id="KW-1185">Reference proteome</keyword>
<dbReference type="EMBL" id="FTOC01000008">
    <property type="protein sequence ID" value="SIS54715.1"/>
    <property type="molecule type" value="Genomic_DNA"/>
</dbReference>
<protein>
    <recommendedName>
        <fullName evidence="5">3-dehydroquinate dehydratase</fullName>
        <shortName evidence="5">3-dehydroquinase</shortName>
        <ecNumber evidence="5">4.2.1.10</ecNumber>
    </recommendedName>
    <alternativeName>
        <fullName evidence="5">Type I DHQase</fullName>
    </alternativeName>
    <alternativeName>
        <fullName evidence="5">Type I dehydroquinase</fullName>
        <shortName evidence="5">DHQ1</shortName>
    </alternativeName>
</protein>
<dbReference type="GO" id="GO:0008652">
    <property type="term" value="P:amino acid biosynthetic process"/>
    <property type="evidence" value="ECO:0007669"/>
    <property type="project" value="UniProtKB-KW"/>
</dbReference>
<evidence type="ECO:0000256" key="2">
    <source>
        <dbReference type="ARBA" id="ARBA00023141"/>
    </source>
</evidence>
<organism evidence="6 7">
    <name type="scientific">Salimicrobium flavidum</name>
    <dbReference type="NCBI Taxonomy" id="570947"/>
    <lineage>
        <taxon>Bacteria</taxon>
        <taxon>Bacillati</taxon>
        <taxon>Bacillota</taxon>
        <taxon>Bacilli</taxon>
        <taxon>Bacillales</taxon>
        <taxon>Bacillaceae</taxon>
        <taxon>Salimicrobium</taxon>
    </lineage>
</organism>
<evidence type="ECO:0000313" key="6">
    <source>
        <dbReference type="EMBL" id="SIS54715.1"/>
    </source>
</evidence>
<dbReference type="RefSeq" id="WP_159438250.1">
    <property type="nucleotide sequence ID" value="NZ_FTOC01000008.1"/>
</dbReference>
<dbReference type="AlphaFoldDB" id="A0A1N7JZF0"/>
<sequence length="244" mass="27288">MLKNNDVNICTPIIGQSIEEVKEELRAIVPKEPDLLEWRADYYRNLADTTQVLALLETIGDVKKDIPLLFTIRDQSEGGEPLDIDDAHKTELIERVAANSHVALIDFEIRQPEEHLRLVREAATTNNKGLILSYHDFDSTPPSEEMKAILQEAKDKGADYAKLSVTPESKQDVLRLLSVTEEAERTLGIPVITIAMGGLGTVTRMFGWYFGSLITYAVGGYPSAPGQIPIEDLEKTITHLRKYQ</sequence>
<feature type="active site" description="Proton donor/acceptor" evidence="5">
    <location>
        <position position="135"/>
    </location>
</feature>